<evidence type="ECO:0000313" key="3">
    <source>
        <dbReference type="EMBL" id="SFW24694.1"/>
    </source>
</evidence>
<accession>A0A1K1MRU5</accession>
<dbReference type="AlphaFoldDB" id="A0A1K1MRU5"/>
<organism evidence="3 4">
    <name type="scientific">Ruminococcus flavefaciens</name>
    <dbReference type="NCBI Taxonomy" id="1265"/>
    <lineage>
        <taxon>Bacteria</taxon>
        <taxon>Bacillati</taxon>
        <taxon>Bacillota</taxon>
        <taxon>Clostridia</taxon>
        <taxon>Eubacteriales</taxon>
        <taxon>Oscillospiraceae</taxon>
        <taxon>Ruminococcus</taxon>
    </lineage>
</organism>
<proteinExistence type="predicted"/>
<evidence type="ECO:0000256" key="1">
    <source>
        <dbReference type="SAM" id="MobiDB-lite"/>
    </source>
</evidence>
<dbReference type="EMBL" id="FPIP01000002">
    <property type="protein sequence ID" value="SFW24694.1"/>
    <property type="molecule type" value="Genomic_DNA"/>
</dbReference>
<feature type="compositionally biased region" description="Basic and acidic residues" evidence="1">
    <location>
        <begin position="414"/>
        <end position="440"/>
    </location>
</feature>
<dbReference type="Proteomes" id="UP000183461">
    <property type="component" value="Unassembled WGS sequence"/>
</dbReference>
<name>A0A1K1MRU5_RUMFL</name>
<feature type="compositionally biased region" description="Basic and acidic residues" evidence="1">
    <location>
        <begin position="307"/>
        <end position="343"/>
    </location>
</feature>
<reference evidence="3 4" key="1">
    <citation type="submission" date="2016-11" db="EMBL/GenBank/DDBJ databases">
        <authorList>
            <person name="Jaros S."/>
            <person name="Januszkiewicz K."/>
            <person name="Wedrychowicz H."/>
        </authorList>
    </citation>
    <scope>NUCLEOTIDE SEQUENCE [LARGE SCALE GENOMIC DNA]</scope>
    <source>
        <strain evidence="3 4">YL228</strain>
    </source>
</reference>
<evidence type="ECO:0000313" key="4">
    <source>
        <dbReference type="Proteomes" id="UP000183461"/>
    </source>
</evidence>
<dbReference type="InterPro" id="IPR005094">
    <property type="entry name" value="Endonuclease_MobA/VirD2"/>
</dbReference>
<protein>
    <submittedName>
        <fullName evidence="3">Relaxase/Mobilisation nuclease domain-containing protein</fullName>
    </submittedName>
</protein>
<sequence>MATVTAISTKHGGGGKKSLDYICRDDKTEGKKYVTALNCSLPTAYQEFKNTREMYGKTGGIRYYHFVQSHPSGYEIEPALAHKIAVEFAERAFKGHEVVVATHTDADHIHSHFILNAVNADTGLKYHSNKFTLQELRQLSDEICMKYGVTTLTQPELGKQTHGVTTGEYRCAMRRESWKMDLINTIDAVMKRAKSKKQFRFYMKQYGYDVKWEDSRKYITYTCPNGRRCRDNKLHEAKYRKENMVYEFEIRRNESSLQAELAGGFGRTDNGVRPRQQLASDYCTAEIADGLINRNEGESRRDYDIRADETAPAKSESDIRPGAGECREGKRADVAERDGRGIEAESGGEGLVLTGWEAERADLIAAEMLRRAEQEARLQTSHSSGSDRASAPDFVSGIAAVATLIEDEPADDTEYAREHVDRKSLAKELRKKEELGMHMG</sequence>
<gene>
    <name evidence="3" type="ORF">SAMN02910280_1367</name>
</gene>
<feature type="domain" description="MobA/VirD2-like nuclease" evidence="2">
    <location>
        <begin position="21"/>
        <end position="148"/>
    </location>
</feature>
<evidence type="ECO:0000259" key="2">
    <source>
        <dbReference type="Pfam" id="PF03432"/>
    </source>
</evidence>
<dbReference type="RefSeq" id="WP_072299709.1">
    <property type="nucleotide sequence ID" value="NZ_FPIP01000002.1"/>
</dbReference>
<dbReference type="Pfam" id="PF03432">
    <property type="entry name" value="Relaxase"/>
    <property type="match status" value="1"/>
</dbReference>
<feature type="region of interest" description="Disordered" evidence="1">
    <location>
        <begin position="307"/>
        <end position="346"/>
    </location>
</feature>
<feature type="region of interest" description="Disordered" evidence="1">
    <location>
        <begin position="412"/>
        <end position="440"/>
    </location>
</feature>